<evidence type="ECO:0000313" key="3">
    <source>
        <dbReference type="Proteomes" id="UP000000768"/>
    </source>
</evidence>
<dbReference type="InParanoid" id="A0A1B6QIL3"/>
<sequence length="107" mass="11549">MYRAGGCADGDRAAVRTTGRRRRSSPPAGDCAWCACSPSMAYARGQLAWNAISSPANTARPITQRSSISRTPLSLVITSDRVMGQFLIHLQFGIDCHTNSLRLALKP</sequence>
<accession>A0A1B6QIL3</accession>
<evidence type="ECO:0000313" key="2">
    <source>
        <dbReference type="EMBL" id="KXG37755.1"/>
    </source>
</evidence>
<reference evidence="3" key="2">
    <citation type="journal article" date="2018" name="Plant J.">
        <title>The Sorghum bicolor reference genome: improved assembly, gene annotations, a transcriptome atlas, and signatures of genome organization.</title>
        <authorList>
            <person name="McCormick R.F."/>
            <person name="Truong S.K."/>
            <person name="Sreedasyam A."/>
            <person name="Jenkins J."/>
            <person name="Shu S."/>
            <person name="Sims D."/>
            <person name="Kennedy M."/>
            <person name="Amirebrahimi M."/>
            <person name="Weers B.D."/>
            <person name="McKinley B."/>
            <person name="Mattison A."/>
            <person name="Morishige D.T."/>
            <person name="Grimwood J."/>
            <person name="Schmutz J."/>
            <person name="Mullet J.E."/>
        </authorList>
    </citation>
    <scope>NUCLEOTIDE SEQUENCE [LARGE SCALE GENOMIC DNA]</scope>
    <source>
        <strain evidence="3">cv. BTx623</strain>
    </source>
</reference>
<dbReference type="EMBL" id="CM000760">
    <property type="protein sequence ID" value="KXG37755.1"/>
    <property type="molecule type" value="Genomic_DNA"/>
</dbReference>
<organism evidence="2 3">
    <name type="scientific">Sorghum bicolor</name>
    <name type="common">Sorghum</name>
    <name type="synonym">Sorghum vulgare</name>
    <dbReference type="NCBI Taxonomy" id="4558"/>
    <lineage>
        <taxon>Eukaryota</taxon>
        <taxon>Viridiplantae</taxon>
        <taxon>Streptophyta</taxon>
        <taxon>Embryophyta</taxon>
        <taxon>Tracheophyta</taxon>
        <taxon>Spermatophyta</taxon>
        <taxon>Magnoliopsida</taxon>
        <taxon>Liliopsida</taxon>
        <taxon>Poales</taxon>
        <taxon>Poaceae</taxon>
        <taxon>PACMAD clade</taxon>
        <taxon>Panicoideae</taxon>
        <taxon>Andropogonodae</taxon>
        <taxon>Andropogoneae</taxon>
        <taxon>Sorghinae</taxon>
        <taxon>Sorghum</taxon>
    </lineage>
</organism>
<evidence type="ECO:0000256" key="1">
    <source>
        <dbReference type="SAM" id="MobiDB-lite"/>
    </source>
</evidence>
<dbReference type="Proteomes" id="UP000000768">
    <property type="component" value="Chromosome 1"/>
</dbReference>
<proteinExistence type="predicted"/>
<reference evidence="2 3" key="1">
    <citation type="journal article" date="2009" name="Nature">
        <title>The Sorghum bicolor genome and the diversification of grasses.</title>
        <authorList>
            <person name="Paterson A.H."/>
            <person name="Bowers J.E."/>
            <person name="Bruggmann R."/>
            <person name="Dubchak I."/>
            <person name="Grimwood J."/>
            <person name="Gundlach H."/>
            <person name="Haberer G."/>
            <person name="Hellsten U."/>
            <person name="Mitros T."/>
            <person name="Poliakov A."/>
            <person name="Schmutz J."/>
            <person name="Spannagl M."/>
            <person name="Tang H."/>
            <person name="Wang X."/>
            <person name="Wicker T."/>
            <person name="Bharti A.K."/>
            <person name="Chapman J."/>
            <person name="Feltus F.A."/>
            <person name="Gowik U."/>
            <person name="Grigoriev I.V."/>
            <person name="Lyons E."/>
            <person name="Maher C.A."/>
            <person name="Martis M."/>
            <person name="Narechania A."/>
            <person name="Otillar R.P."/>
            <person name="Penning B.W."/>
            <person name="Salamov A.A."/>
            <person name="Wang Y."/>
            <person name="Zhang L."/>
            <person name="Carpita N.C."/>
            <person name="Freeling M."/>
            <person name="Gingle A.R."/>
            <person name="Hash C.T."/>
            <person name="Keller B."/>
            <person name="Klein P."/>
            <person name="Kresovich S."/>
            <person name="McCann M.C."/>
            <person name="Ming R."/>
            <person name="Peterson D.G."/>
            <person name="Mehboob-ur-Rahman"/>
            <person name="Ware D."/>
            <person name="Westhoff P."/>
            <person name="Mayer K.F."/>
            <person name="Messing J."/>
            <person name="Rokhsar D.S."/>
        </authorList>
    </citation>
    <scope>NUCLEOTIDE SEQUENCE [LARGE SCALE GENOMIC DNA]</scope>
    <source>
        <strain evidence="3">cv. BTx623</strain>
    </source>
</reference>
<name>A0A1B6QIL3_SORBI</name>
<protein>
    <submittedName>
        <fullName evidence="2">Uncharacterized protein</fullName>
    </submittedName>
</protein>
<dbReference type="Gramene" id="KXG37755">
    <property type="protein sequence ID" value="KXG37755"/>
    <property type="gene ID" value="SORBI_3001G121400"/>
</dbReference>
<feature type="region of interest" description="Disordered" evidence="1">
    <location>
        <begin position="1"/>
        <end position="29"/>
    </location>
</feature>
<gene>
    <name evidence="2" type="ORF">SORBI_3001G121400</name>
</gene>
<keyword evidence="3" id="KW-1185">Reference proteome</keyword>
<dbReference type="AlphaFoldDB" id="A0A1B6QIL3"/>